<sequence>MTMPVSLSAAPSATRLPDAVYALIAPLLALALTLASPAVLNDGDTWWHIAAGQWILAHRAVPTTDIFSFSAPGIYWNAHEWLAEILFAGAFKVAGWSGAVALTGALVAGTLLILTRRALRDGLSGIPLLALMLVGFSLIAPSLLVRPHLFGLFLLAFWVDRLMAARAADKAPPFWLAGVMLLWVNMHASFLLGLALIGPFALEALVEARADKRLKVLRGWALFGVCAALVCLINPQGFHTFVFPLTVMNLKTLGSIVEWRAMSFDHFEPMELALLALVGLALFRPVRVKPLRLVVLLGLIHMALHQGRHQMIFGIVAPLLLAGPMAAAFRGEQPVSRRDGALWRGGFALMALLAAVRLLVPLERVDTPTAPLSALAAVPQVLRDKPVLNELSFGGPLIYSGVKPFIDGRFDMYGDAFFFRYDHMVAGDAAAFDAGVAQYGFRWTLLPPAAPLNKVLAGRPEWKRIYGDDFAVAFARVD</sequence>
<gene>
    <name evidence="1" type="ORF">CCR94_10970</name>
</gene>
<keyword evidence="2" id="KW-1185">Reference proteome</keyword>
<dbReference type="RefSeq" id="WP_104507901.1">
    <property type="nucleotide sequence ID" value="NZ_JACIGC010000005.1"/>
</dbReference>
<protein>
    <recommendedName>
        <fullName evidence="3">Glycosyltransferase RgtA/B/C/D-like domain-containing protein</fullName>
    </recommendedName>
</protein>
<dbReference type="OrthoDB" id="9786218at2"/>
<dbReference type="EMBL" id="NHSJ01000070">
    <property type="protein sequence ID" value="PPQ30872.1"/>
    <property type="molecule type" value="Genomic_DNA"/>
</dbReference>
<reference evidence="1 2" key="1">
    <citation type="journal article" date="2018" name="Arch. Microbiol.">
        <title>New insights into the metabolic potential of the phototrophic purple bacterium Rhodopila globiformis DSM 161(T) from its draft genome sequence and evidence for a vanadium-dependent nitrogenase.</title>
        <authorList>
            <person name="Imhoff J.F."/>
            <person name="Rahn T."/>
            <person name="Kunzel S."/>
            <person name="Neulinger S.C."/>
        </authorList>
    </citation>
    <scope>NUCLEOTIDE SEQUENCE [LARGE SCALE GENOMIC DNA]</scope>
    <source>
        <strain evidence="1 2">DSM 16996</strain>
    </source>
</reference>
<comment type="caution">
    <text evidence="1">The sequence shown here is derived from an EMBL/GenBank/DDBJ whole genome shotgun (WGS) entry which is preliminary data.</text>
</comment>
<name>A0A2S6N8C8_9HYPH</name>
<evidence type="ECO:0000313" key="1">
    <source>
        <dbReference type="EMBL" id="PPQ30872.1"/>
    </source>
</evidence>
<evidence type="ECO:0000313" key="2">
    <source>
        <dbReference type="Proteomes" id="UP000239089"/>
    </source>
</evidence>
<evidence type="ECO:0008006" key="3">
    <source>
        <dbReference type="Google" id="ProtNLM"/>
    </source>
</evidence>
<dbReference type="Proteomes" id="UP000239089">
    <property type="component" value="Unassembled WGS sequence"/>
</dbReference>
<accession>A0A2S6N8C8</accession>
<proteinExistence type="predicted"/>
<dbReference type="AlphaFoldDB" id="A0A2S6N8C8"/>
<organism evidence="1 2">
    <name type="scientific">Rhodoblastus sphagnicola</name>
    <dbReference type="NCBI Taxonomy" id="333368"/>
    <lineage>
        <taxon>Bacteria</taxon>
        <taxon>Pseudomonadati</taxon>
        <taxon>Pseudomonadota</taxon>
        <taxon>Alphaproteobacteria</taxon>
        <taxon>Hyphomicrobiales</taxon>
        <taxon>Rhodoblastaceae</taxon>
        <taxon>Rhodoblastus</taxon>
    </lineage>
</organism>